<evidence type="ECO:0000256" key="2">
    <source>
        <dbReference type="SAM" id="Phobius"/>
    </source>
</evidence>
<evidence type="ECO:0000256" key="1">
    <source>
        <dbReference type="RuleBase" id="RU369079"/>
    </source>
</evidence>
<dbReference type="Proteomes" id="UP000468591">
    <property type="component" value="Unassembled WGS sequence"/>
</dbReference>
<dbReference type="Pfam" id="PF06808">
    <property type="entry name" value="DctM"/>
    <property type="match status" value="1"/>
</dbReference>
<feature type="transmembrane region" description="Helical" evidence="2">
    <location>
        <begin position="570"/>
        <end position="589"/>
    </location>
</feature>
<proteinExistence type="predicted"/>
<gene>
    <name evidence="4" type="ORF">GV827_14820</name>
</gene>
<feature type="transmembrane region" description="Helical" evidence="2">
    <location>
        <begin position="33"/>
        <end position="52"/>
    </location>
</feature>
<keyword evidence="1" id="KW-1003">Cell membrane</keyword>
<keyword evidence="2" id="KW-1133">Transmembrane helix</keyword>
<feature type="transmembrane region" description="Helical" evidence="2">
    <location>
        <begin position="89"/>
        <end position="106"/>
    </location>
</feature>
<name>A0A6P0CBY0_9RHOB</name>
<feature type="transmembrane region" description="Helical" evidence="2">
    <location>
        <begin position="113"/>
        <end position="130"/>
    </location>
</feature>
<dbReference type="PANTHER" id="PTHR43849:SF2">
    <property type="entry name" value="BLL3936 PROTEIN"/>
    <property type="match status" value="1"/>
</dbReference>
<feature type="transmembrane region" description="Helical" evidence="2">
    <location>
        <begin position="512"/>
        <end position="532"/>
    </location>
</feature>
<sequence>MTETSRPAIWVALGVITCAFHLGLIFYGLVPNLVSRPLHMALVLPWVFLFAATGSVSRVSGWVITAIGVGCCLWIAWNHQMLRNQYGFLEGRAQVWLAVALLLIAIEGARRMIGWPLPLVALAALAYGLYGQYLPGEFGHSGTPLPSFLGTLTIAEGGLWGSLTGVSVSVVSIFVIFGAVLNAGEAGQGFMNVASAAAGRLKGGAAKVSVLSSALFGSISGSASANVASTGAITLPAMTKLGYPKRLAAAVEAVASSGGQIMPPLMGAGAFVMVELTGVPYTQIMVAAILPATLYFFAVWMGINAYAGRYDLKGVPEDERPGMRDVIVTSAFFLVPFTVLLTAMFALGFTPQYAACVAVLVAVLALAVDGKRGLDLRQWGTRLADAALSAGKQVAMIASIIICASIIIGVLGITGLGVKLTSVILSGSGGSLWPALLLTALACLLLGMEVPTTAAYVICVSVAGPALIELGLAPLQAHLFVFWFALLSTITPPVCGAVFIAAGMIGENWLKVALTAMALGVGLYLIPLGMIANDQLIALGDAPLAAIWAALRMAVGLSLISYGLIGKVTVLLRVVLCAAGLIVIFAGAWF</sequence>
<dbReference type="PANTHER" id="PTHR43849">
    <property type="entry name" value="BLL3936 PROTEIN"/>
    <property type="match status" value="1"/>
</dbReference>
<comment type="function">
    <text evidence="1">Part of the tripartite ATP-independent periplasmic (TRAP) transport system.</text>
</comment>
<dbReference type="GO" id="GO:0022857">
    <property type="term" value="F:transmembrane transporter activity"/>
    <property type="evidence" value="ECO:0007669"/>
    <property type="project" value="UniProtKB-UniRule"/>
</dbReference>
<feature type="transmembrane region" description="Helical" evidence="2">
    <location>
        <begin position="394"/>
        <end position="418"/>
    </location>
</feature>
<feature type="transmembrane region" description="Helical" evidence="2">
    <location>
        <begin position="159"/>
        <end position="181"/>
    </location>
</feature>
<feature type="transmembrane region" description="Helical" evidence="2">
    <location>
        <begin position="247"/>
        <end position="272"/>
    </location>
</feature>
<evidence type="ECO:0000313" key="4">
    <source>
        <dbReference type="EMBL" id="NEK23672.1"/>
    </source>
</evidence>
<feature type="transmembrane region" description="Helical" evidence="2">
    <location>
        <begin position="454"/>
        <end position="475"/>
    </location>
</feature>
<keyword evidence="5" id="KW-1185">Reference proteome</keyword>
<protein>
    <submittedName>
        <fullName evidence="4">TRAP transporter fused permease subunit</fullName>
    </submittedName>
</protein>
<feature type="domain" description="TRAP C4-dicarboxylate transport system permease DctM subunit" evidence="3">
    <location>
        <begin position="102"/>
        <end position="539"/>
    </location>
</feature>
<dbReference type="AlphaFoldDB" id="A0A6P0CBY0"/>
<dbReference type="EMBL" id="JAABNT010000009">
    <property type="protein sequence ID" value="NEK23672.1"/>
    <property type="molecule type" value="Genomic_DNA"/>
</dbReference>
<comment type="caution">
    <text evidence="4">The sequence shown here is derived from an EMBL/GenBank/DDBJ whole genome shotgun (WGS) entry which is preliminary data.</text>
</comment>
<keyword evidence="2" id="KW-0812">Transmembrane</keyword>
<feature type="transmembrane region" description="Helical" evidence="2">
    <location>
        <begin position="352"/>
        <end position="374"/>
    </location>
</feature>
<keyword evidence="2" id="KW-0472">Membrane</keyword>
<keyword evidence="1" id="KW-0997">Cell inner membrane</keyword>
<feature type="transmembrane region" description="Helical" evidence="2">
    <location>
        <begin position="59"/>
        <end position="77"/>
    </location>
</feature>
<accession>A0A6P0CBY0</accession>
<feature type="transmembrane region" description="Helical" evidence="2">
    <location>
        <begin position="326"/>
        <end position="346"/>
    </location>
</feature>
<reference evidence="4 5" key="1">
    <citation type="submission" date="2020-01" db="EMBL/GenBank/DDBJ databases">
        <title>Sulfitobacter sediminilitoris sp. nov., isolated from a tidal flat.</title>
        <authorList>
            <person name="Park S."/>
            <person name="Yoon J.-H."/>
        </authorList>
    </citation>
    <scope>NUCLEOTIDE SEQUENCE [LARGE SCALE GENOMIC DNA]</scope>
    <source>
        <strain evidence="4 5">JBTF-M27</strain>
    </source>
</reference>
<feature type="transmembrane region" description="Helical" evidence="2">
    <location>
        <begin position="430"/>
        <end position="447"/>
    </location>
</feature>
<feature type="transmembrane region" description="Helical" evidence="2">
    <location>
        <begin position="7"/>
        <end position="27"/>
    </location>
</feature>
<dbReference type="GO" id="GO:0005886">
    <property type="term" value="C:plasma membrane"/>
    <property type="evidence" value="ECO:0007669"/>
    <property type="project" value="UniProtKB-SubCell"/>
</dbReference>
<organism evidence="4 5">
    <name type="scientific">Sulfitobacter sediminilitoris</name>
    <dbReference type="NCBI Taxonomy" id="2698830"/>
    <lineage>
        <taxon>Bacteria</taxon>
        <taxon>Pseudomonadati</taxon>
        <taxon>Pseudomonadota</taxon>
        <taxon>Alphaproteobacteria</taxon>
        <taxon>Rhodobacterales</taxon>
        <taxon>Roseobacteraceae</taxon>
        <taxon>Sulfitobacter</taxon>
    </lineage>
</organism>
<dbReference type="RefSeq" id="WP_164354595.1">
    <property type="nucleotide sequence ID" value="NZ_JAABNT010000009.1"/>
</dbReference>
<evidence type="ECO:0000313" key="5">
    <source>
        <dbReference type="Proteomes" id="UP000468591"/>
    </source>
</evidence>
<feature type="transmembrane region" description="Helical" evidence="2">
    <location>
        <begin position="481"/>
        <end position="505"/>
    </location>
</feature>
<keyword evidence="1" id="KW-0813">Transport</keyword>
<dbReference type="InterPro" id="IPR010656">
    <property type="entry name" value="DctM"/>
</dbReference>
<comment type="subcellular location">
    <subcellularLocation>
        <location evidence="1">Cell inner membrane</location>
        <topology evidence="1">Multi-pass membrane protein</topology>
    </subcellularLocation>
</comment>
<dbReference type="NCBIfam" id="TIGR02123">
    <property type="entry name" value="TRAP_fused"/>
    <property type="match status" value="1"/>
</dbReference>
<feature type="transmembrane region" description="Helical" evidence="2">
    <location>
        <begin position="284"/>
        <end position="306"/>
    </location>
</feature>
<feature type="transmembrane region" description="Helical" evidence="2">
    <location>
        <begin position="544"/>
        <end position="565"/>
    </location>
</feature>
<dbReference type="InterPro" id="IPR011853">
    <property type="entry name" value="TRAP_DctM-Dct_fused"/>
</dbReference>
<evidence type="ECO:0000259" key="3">
    <source>
        <dbReference type="Pfam" id="PF06808"/>
    </source>
</evidence>